<keyword evidence="3" id="KW-0479">Metal-binding</keyword>
<evidence type="ECO:0000256" key="6">
    <source>
        <dbReference type="ARBA" id="ARBA00023004"/>
    </source>
</evidence>
<dbReference type="InterPro" id="IPR009051">
    <property type="entry name" value="Helical_ferredxn"/>
</dbReference>
<dbReference type="InterPro" id="IPR010208">
    <property type="entry name" value="Ion_transpt_RnfC/RsxC"/>
</dbReference>
<feature type="domain" description="NADH-ubiquinone oxidoreductase 51kDa subunit FMN-binding" evidence="8">
    <location>
        <begin position="7"/>
        <end position="151"/>
    </location>
</feature>
<sequence>MSVLEKVKTAGVIGAGGAGFPTHVKLNAVAEYVLLNGAECEPLLRVDQQLMALYPDEIIAGLAAAGKQVQAQKMIIGIKGKHKAVINLLEERIKALHMETSLEVHILPDVYPAGDEHVLVHELTGRVVPEGGIPLAVECVVINAETALNIARAIAGYSVTDTYITLQGDIPYPMTVKAPIGTPIMEVLRQSGITDFSDYRVIDGGPMMGSVMEEYGGYITKKNKGFIILKKDHYLVRKKLTTEQQARIVGRTACEQCRMCTDLCPRYLLGHDLQPHKIMRTMKYVPDDLNSVLTAQLCSQCNLCEMFSCPSHLSPRIINGWYKERLRKESLKYVPQAVSYTEREMRSFRMVPSKRLIARLNLTAYNGTAPLVDIDWHVGEIAIMLSQHVGAPAEPIVCVGETVKAGQMIGEIRDNSLGAPVHASRDGVVTEVTDRLIRIKVG</sequence>
<keyword evidence="6" id="KW-0408">Iron</keyword>
<name>A0A930EDF1_9FIRM</name>
<evidence type="ECO:0000256" key="4">
    <source>
        <dbReference type="ARBA" id="ARBA00022737"/>
    </source>
</evidence>
<dbReference type="Pfam" id="PF13534">
    <property type="entry name" value="Fer4_17"/>
    <property type="match status" value="1"/>
</dbReference>
<evidence type="ECO:0000259" key="8">
    <source>
        <dbReference type="Pfam" id="PF01512"/>
    </source>
</evidence>
<keyword evidence="5" id="KW-0249">Electron transport</keyword>
<dbReference type="Gene3D" id="3.40.50.11540">
    <property type="entry name" value="NADH-ubiquinone oxidoreductase 51kDa subunit"/>
    <property type="match status" value="1"/>
</dbReference>
<dbReference type="PIRSF" id="PIRSF036408">
    <property type="entry name" value="PduS_prd"/>
    <property type="match status" value="1"/>
</dbReference>
<dbReference type="SUPFAM" id="SSF142019">
    <property type="entry name" value="Nqo1 FMN-binding domain-like"/>
    <property type="match status" value="1"/>
</dbReference>
<dbReference type="Gene3D" id="1.10.1060.10">
    <property type="entry name" value="Alpha-helical ferredoxin"/>
    <property type="match status" value="1"/>
</dbReference>
<dbReference type="Pfam" id="PF01512">
    <property type="entry name" value="Complex1_51K"/>
    <property type="match status" value="1"/>
</dbReference>
<gene>
    <name evidence="10" type="ORF">HXM71_04085</name>
</gene>
<dbReference type="AlphaFoldDB" id="A0A930EDF1"/>
<reference evidence="10" key="1">
    <citation type="submission" date="2020-04" db="EMBL/GenBank/DDBJ databases">
        <title>Deep metagenomics examines the oral microbiome during advanced dental caries in children, revealing novel taxa and co-occurrences with host molecules.</title>
        <authorList>
            <person name="Baker J.L."/>
            <person name="Morton J.T."/>
            <person name="Dinis M."/>
            <person name="Alvarez R."/>
            <person name="Tran N.C."/>
            <person name="Knight R."/>
            <person name="Edlund A."/>
        </authorList>
    </citation>
    <scope>NUCLEOTIDE SEQUENCE</scope>
    <source>
        <strain evidence="10">JCVI_24_bin.8</strain>
    </source>
</reference>
<dbReference type="InterPro" id="IPR011538">
    <property type="entry name" value="Nuo51_FMN-bd"/>
</dbReference>
<dbReference type="PANTHER" id="PTHR43034:SF2">
    <property type="entry name" value="ION-TRANSLOCATING OXIDOREDUCTASE COMPLEX SUBUNIT C"/>
    <property type="match status" value="1"/>
</dbReference>
<feature type="domain" description="RnfC Barrel sandwich hybrid" evidence="9">
    <location>
        <begin position="380"/>
        <end position="437"/>
    </location>
</feature>
<dbReference type="SUPFAM" id="SSF46548">
    <property type="entry name" value="alpha-helical ferredoxin"/>
    <property type="match status" value="1"/>
</dbReference>
<keyword evidence="2" id="KW-0004">4Fe-4S</keyword>
<keyword evidence="7" id="KW-0411">Iron-sulfur</keyword>
<dbReference type="GO" id="GO:0051539">
    <property type="term" value="F:4 iron, 4 sulfur cluster binding"/>
    <property type="evidence" value="ECO:0007669"/>
    <property type="project" value="UniProtKB-KW"/>
</dbReference>
<dbReference type="InterPro" id="IPR017900">
    <property type="entry name" value="4Fe4S_Fe_S_CS"/>
</dbReference>
<dbReference type="GO" id="GO:0016020">
    <property type="term" value="C:membrane"/>
    <property type="evidence" value="ECO:0007669"/>
    <property type="project" value="InterPro"/>
</dbReference>
<evidence type="ECO:0000256" key="7">
    <source>
        <dbReference type="ARBA" id="ARBA00023014"/>
    </source>
</evidence>
<dbReference type="Proteomes" id="UP000722050">
    <property type="component" value="Unassembled WGS sequence"/>
</dbReference>
<evidence type="ECO:0000256" key="2">
    <source>
        <dbReference type="ARBA" id="ARBA00022485"/>
    </source>
</evidence>
<keyword evidence="4" id="KW-0677">Repeat</keyword>
<dbReference type="InterPro" id="IPR011053">
    <property type="entry name" value="Single_hybrid_motif"/>
</dbReference>
<dbReference type="InterPro" id="IPR026902">
    <property type="entry name" value="RnfC_N"/>
</dbReference>
<comment type="caution">
    <text evidence="10">The sequence shown here is derived from an EMBL/GenBank/DDBJ whole genome shotgun (WGS) entry which is preliminary data.</text>
</comment>
<protein>
    <submittedName>
        <fullName evidence="10">4Fe-4S dicluster domain-containing protein</fullName>
    </submittedName>
</protein>
<evidence type="ECO:0000259" key="9">
    <source>
        <dbReference type="Pfam" id="PF13375"/>
    </source>
</evidence>
<evidence type="ECO:0000256" key="5">
    <source>
        <dbReference type="ARBA" id="ARBA00022982"/>
    </source>
</evidence>
<organism evidence="10 11">
    <name type="scientific">Mogibacterium diversum</name>
    <dbReference type="NCBI Taxonomy" id="114527"/>
    <lineage>
        <taxon>Bacteria</taxon>
        <taxon>Bacillati</taxon>
        <taxon>Bacillota</taxon>
        <taxon>Clostridia</taxon>
        <taxon>Peptostreptococcales</taxon>
        <taxon>Anaerovoracaceae</taxon>
        <taxon>Mogibacterium</taxon>
    </lineage>
</organism>
<evidence type="ECO:0000256" key="3">
    <source>
        <dbReference type="ARBA" id="ARBA00022723"/>
    </source>
</evidence>
<evidence type="ECO:0000313" key="11">
    <source>
        <dbReference type="Proteomes" id="UP000722050"/>
    </source>
</evidence>
<dbReference type="PANTHER" id="PTHR43034">
    <property type="entry name" value="ION-TRANSLOCATING OXIDOREDUCTASE COMPLEX SUBUNIT C"/>
    <property type="match status" value="1"/>
</dbReference>
<dbReference type="InterPro" id="IPR037225">
    <property type="entry name" value="Nuo51_FMN-bd_sf"/>
</dbReference>
<dbReference type="SUPFAM" id="SSF142984">
    <property type="entry name" value="Nqo1 middle domain-like"/>
    <property type="match status" value="1"/>
</dbReference>
<dbReference type="EMBL" id="JABZQH010000121">
    <property type="protein sequence ID" value="MBF1352286.1"/>
    <property type="molecule type" value="Genomic_DNA"/>
</dbReference>
<evidence type="ECO:0000313" key="10">
    <source>
        <dbReference type="EMBL" id="MBF1352286.1"/>
    </source>
</evidence>
<dbReference type="SUPFAM" id="SSF51230">
    <property type="entry name" value="Single hybrid motif"/>
    <property type="match status" value="1"/>
</dbReference>
<dbReference type="Pfam" id="PF13375">
    <property type="entry name" value="RnfC_N"/>
    <property type="match status" value="1"/>
</dbReference>
<evidence type="ECO:0000256" key="1">
    <source>
        <dbReference type="ARBA" id="ARBA00022448"/>
    </source>
</evidence>
<dbReference type="InterPro" id="IPR017054">
    <property type="entry name" value="PduS"/>
</dbReference>
<proteinExistence type="predicted"/>
<dbReference type="GO" id="GO:0009055">
    <property type="term" value="F:electron transfer activity"/>
    <property type="evidence" value="ECO:0007669"/>
    <property type="project" value="InterPro"/>
</dbReference>
<dbReference type="PROSITE" id="PS00198">
    <property type="entry name" value="4FE4S_FER_1"/>
    <property type="match status" value="1"/>
</dbReference>
<accession>A0A930EDF1</accession>
<keyword evidence="1" id="KW-0813">Transport</keyword>
<dbReference type="GO" id="GO:0046872">
    <property type="term" value="F:metal ion binding"/>
    <property type="evidence" value="ECO:0007669"/>
    <property type="project" value="UniProtKB-KW"/>
</dbReference>